<comment type="caution">
    <text evidence="7">The sequence shown here is derived from an EMBL/GenBank/DDBJ whole genome shotgun (WGS) entry which is preliminary data.</text>
</comment>
<keyword evidence="3 6" id="KW-0812">Transmembrane</keyword>
<evidence type="ECO:0000313" key="8">
    <source>
        <dbReference type="Proteomes" id="UP001595710"/>
    </source>
</evidence>
<evidence type="ECO:0000256" key="2">
    <source>
        <dbReference type="ARBA" id="ARBA00008854"/>
    </source>
</evidence>
<dbReference type="Pfam" id="PF04011">
    <property type="entry name" value="LemA"/>
    <property type="match status" value="1"/>
</dbReference>
<keyword evidence="5 6" id="KW-0472">Membrane</keyword>
<evidence type="ECO:0000256" key="6">
    <source>
        <dbReference type="SAM" id="Phobius"/>
    </source>
</evidence>
<dbReference type="Proteomes" id="UP001595710">
    <property type="component" value="Unassembled WGS sequence"/>
</dbReference>
<dbReference type="InterPro" id="IPR007156">
    <property type="entry name" value="MamQ_LemA"/>
</dbReference>
<evidence type="ECO:0000256" key="3">
    <source>
        <dbReference type="ARBA" id="ARBA00022692"/>
    </source>
</evidence>
<dbReference type="Gene3D" id="1.20.1440.20">
    <property type="entry name" value="LemA-like domain"/>
    <property type="match status" value="1"/>
</dbReference>
<comment type="subcellular location">
    <subcellularLocation>
        <location evidence="1">Membrane</location>
        <topology evidence="1">Single-pass membrane protein</topology>
    </subcellularLocation>
</comment>
<reference evidence="8" key="1">
    <citation type="journal article" date="2019" name="Int. J. Syst. Evol. Microbiol.">
        <title>The Global Catalogue of Microorganisms (GCM) 10K type strain sequencing project: providing services to taxonomists for standard genome sequencing and annotation.</title>
        <authorList>
            <consortium name="The Broad Institute Genomics Platform"/>
            <consortium name="The Broad Institute Genome Sequencing Center for Infectious Disease"/>
            <person name="Wu L."/>
            <person name="Ma J."/>
        </authorList>
    </citation>
    <scope>NUCLEOTIDE SEQUENCE [LARGE SCALE GENOMIC DNA]</scope>
    <source>
        <strain evidence="8">CECT 8288</strain>
    </source>
</reference>
<organism evidence="7 8">
    <name type="scientific">Reinekea marina</name>
    <dbReference type="NCBI Taxonomy" id="1310421"/>
    <lineage>
        <taxon>Bacteria</taxon>
        <taxon>Pseudomonadati</taxon>
        <taxon>Pseudomonadota</taxon>
        <taxon>Gammaproteobacteria</taxon>
        <taxon>Oceanospirillales</taxon>
        <taxon>Saccharospirillaceae</taxon>
        <taxon>Reinekea</taxon>
    </lineage>
</organism>
<dbReference type="PANTHER" id="PTHR34478:SF1">
    <property type="entry name" value="PROTEIN LEMA"/>
    <property type="match status" value="1"/>
</dbReference>
<proteinExistence type="inferred from homology"/>
<feature type="transmembrane region" description="Helical" evidence="6">
    <location>
        <begin position="6"/>
        <end position="26"/>
    </location>
</feature>
<name>A0ABV7WSZ1_9GAMM</name>
<gene>
    <name evidence="7" type="ORF">ACFOND_12255</name>
</gene>
<sequence>MDISIGTIITWGLPILLVVFFVSIYNKLVALRNRVKNAFSQIDVQLQRRHDLIPNLVETAKTYLAHEKETLEGVISARNQAVSAQKAASADPSDGSLMGKLSQAEGMLSGALGRLFAVSEDYPDLKADATMADLMESLESTENKVAFARQAYNDGVMNFQTYKESFPNNIIANVSGFKDAAMFELENPEAKQAPKVSF</sequence>
<keyword evidence="8" id="KW-1185">Reference proteome</keyword>
<keyword evidence="4 6" id="KW-1133">Transmembrane helix</keyword>
<evidence type="ECO:0000256" key="4">
    <source>
        <dbReference type="ARBA" id="ARBA00022989"/>
    </source>
</evidence>
<dbReference type="PANTHER" id="PTHR34478">
    <property type="entry name" value="PROTEIN LEMA"/>
    <property type="match status" value="1"/>
</dbReference>
<dbReference type="InterPro" id="IPR023353">
    <property type="entry name" value="LemA-like_dom_sf"/>
</dbReference>
<evidence type="ECO:0000256" key="1">
    <source>
        <dbReference type="ARBA" id="ARBA00004167"/>
    </source>
</evidence>
<protein>
    <submittedName>
        <fullName evidence="7">LemA family protein</fullName>
    </submittedName>
</protein>
<dbReference type="EMBL" id="JBHRYN010000012">
    <property type="protein sequence ID" value="MFC3702416.1"/>
    <property type="molecule type" value="Genomic_DNA"/>
</dbReference>
<comment type="similarity">
    <text evidence="2">Belongs to the LemA family.</text>
</comment>
<dbReference type="SUPFAM" id="SSF140478">
    <property type="entry name" value="LemA-like"/>
    <property type="match status" value="1"/>
</dbReference>
<accession>A0ABV7WSZ1</accession>
<evidence type="ECO:0000313" key="7">
    <source>
        <dbReference type="EMBL" id="MFC3702416.1"/>
    </source>
</evidence>
<evidence type="ECO:0000256" key="5">
    <source>
        <dbReference type="ARBA" id="ARBA00023136"/>
    </source>
</evidence>
<dbReference type="RefSeq" id="WP_290281245.1">
    <property type="nucleotide sequence ID" value="NZ_JAUFQI010000001.1"/>
</dbReference>